<feature type="binding site" evidence="10">
    <location>
        <position position="211"/>
    </location>
    <ligand>
        <name>ATP</name>
        <dbReference type="ChEBI" id="CHEBI:30616"/>
    </ligand>
</feature>
<keyword evidence="4 11" id="KW-0808">Transferase</keyword>
<dbReference type="Pfam" id="PF00696">
    <property type="entry name" value="AA_kinase"/>
    <property type="match status" value="1"/>
</dbReference>
<dbReference type="AlphaFoldDB" id="A0A7X2TFI1"/>
<dbReference type="EMBL" id="VUMN01000003">
    <property type="protein sequence ID" value="MSS57783.1"/>
    <property type="molecule type" value="Genomic_DNA"/>
</dbReference>
<feature type="domain" description="Aspartate/glutamate/uridylate kinase" evidence="13">
    <location>
        <begin position="1"/>
        <end position="262"/>
    </location>
</feature>
<feature type="binding site" evidence="10">
    <location>
        <begin position="6"/>
        <end position="9"/>
    </location>
    <ligand>
        <name>ATP</name>
        <dbReference type="ChEBI" id="CHEBI:30616"/>
    </ligand>
</feature>
<dbReference type="InterPro" id="IPR001341">
    <property type="entry name" value="Asp_kinase"/>
</dbReference>
<dbReference type="GO" id="GO:0004072">
    <property type="term" value="F:aspartate kinase activity"/>
    <property type="evidence" value="ECO:0007669"/>
    <property type="project" value="UniProtKB-EC"/>
</dbReference>
<dbReference type="UniPathway" id="UPA00034">
    <property type="reaction ID" value="UER00015"/>
</dbReference>
<dbReference type="GO" id="GO:0009088">
    <property type="term" value="P:threonine biosynthetic process"/>
    <property type="evidence" value="ECO:0007669"/>
    <property type="project" value="UniProtKB-UniPathway"/>
</dbReference>
<comment type="caution">
    <text evidence="15">The sequence shown here is derived from an EMBL/GenBank/DDBJ whole genome shotgun (WGS) entry which is preliminary data.</text>
</comment>
<dbReference type="Pfam" id="PF22468">
    <property type="entry name" value="ACT_9"/>
    <property type="match status" value="1"/>
</dbReference>
<dbReference type="NCBIfam" id="NF006540">
    <property type="entry name" value="PRK09034.1"/>
    <property type="match status" value="1"/>
</dbReference>
<evidence type="ECO:0000256" key="12">
    <source>
        <dbReference type="RuleBase" id="RU004249"/>
    </source>
</evidence>
<evidence type="ECO:0000256" key="11">
    <source>
        <dbReference type="RuleBase" id="RU003448"/>
    </source>
</evidence>
<dbReference type="InterPro" id="IPR018042">
    <property type="entry name" value="Aspartate_kinase_CS"/>
</dbReference>
<protein>
    <recommendedName>
        <fullName evidence="11">Aspartokinase</fullName>
        <ecNumber evidence="11">2.7.2.4</ecNumber>
    </recommendedName>
</protein>
<evidence type="ECO:0000256" key="1">
    <source>
        <dbReference type="ARBA" id="ARBA00003121"/>
    </source>
</evidence>
<evidence type="ECO:0000259" key="14">
    <source>
        <dbReference type="Pfam" id="PF22468"/>
    </source>
</evidence>
<dbReference type="Gene3D" id="3.30.2130.10">
    <property type="entry name" value="VC0802-like"/>
    <property type="match status" value="1"/>
</dbReference>
<dbReference type="PANTHER" id="PTHR21499">
    <property type="entry name" value="ASPARTATE KINASE"/>
    <property type="match status" value="1"/>
</dbReference>
<dbReference type="EC" id="2.7.2.4" evidence="11"/>
<evidence type="ECO:0000313" key="15">
    <source>
        <dbReference type="EMBL" id="MSS57783.1"/>
    </source>
</evidence>
<comment type="pathway">
    <text evidence="2 12">Amino-acid biosynthesis; L-lysine biosynthesis via DAP pathway; (S)-tetrahydrodipicolinate from L-aspartate: step 1/4.</text>
</comment>
<dbReference type="SUPFAM" id="SSF55021">
    <property type="entry name" value="ACT-like"/>
    <property type="match status" value="2"/>
</dbReference>
<dbReference type="NCBIfam" id="TIGR00657">
    <property type="entry name" value="asp_kinases"/>
    <property type="match status" value="1"/>
</dbReference>
<feature type="binding site" evidence="10">
    <location>
        <position position="115"/>
    </location>
    <ligand>
        <name>substrate</name>
    </ligand>
</feature>
<evidence type="ECO:0000256" key="9">
    <source>
        <dbReference type="ARBA" id="ARBA00047872"/>
    </source>
</evidence>
<feature type="binding site" evidence="10">
    <location>
        <begin position="205"/>
        <end position="206"/>
    </location>
    <ligand>
        <name>ATP</name>
        <dbReference type="ChEBI" id="CHEBI:30616"/>
    </ligand>
</feature>
<keyword evidence="8" id="KW-0220">Diaminopimelate biosynthesis</keyword>
<dbReference type="GO" id="GO:0005829">
    <property type="term" value="C:cytosol"/>
    <property type="evidence" value="ECO:0007669"/>
    <property type="project" value="TreeGrafter"/>
</dbReference>
<evidence type="ECO:0000259" key="13">
    <source>
        <dbReference type="Pfam" id="PF00696"/>
    </source>
</evidence>
<evidence type="ECO:0000313" key="16">
    <source>
        <dbReference type="Proteomes" id="UP000461880"/>
    </source>
</evidence>
<evidence type="ECO:0000256" key="7">
    <source>
        <dbReference type="ARBA" id="ARBA00022840"/>
    </source>
</evidence>
<evidence type="ECO:0000256" key="4">
    <source>
        <dbReference type="ARBA" id="ARBA00022679"/>
    </source>
</evidence>
<keyword evidence="16" id="KW-1185">Reference proteome</keyword>
<name>A0A7X2TFI1_9FIRM</name>
<dbReference type="Gene3D" id="3.40.1160.10">
    <property type="entry name" value="Acetylglutamate kinase-like"/>
    <property type="match status" value="1"/>
</dbReference>
<keyword evidence="12" id="KW-0028">Amino-acid biosynthesis</keyword>
<keyword evidence="6 11" id="KW-0418">Kinase</keyword>
<dbReference type="Proteomes" id="UP000461880">
    <property type="component" value="Unassembled WGS sequence"/>
</dbReference>
<accession>A0A7X2TFI1</accession>
<dbReference type="PIRSF" id="PIRSF000726">
    <property type="entry name" value="Asp_kin"/>
    <property type="match status" value="1"/>
</dbReference>
<evidence type="ECO:0000256" key="6">
    <source>
        <dbReference type="ARBA" id="ARBA00022777"/>
    </source>
</evidence>
<dbReference type="InterPro" id="IPR005260">
    <property type="entry name" value="Asp_kin_monofn"/>
</dbReference>
<dbReference type="GO" id="GO:0019877">
    <property type="term" value="P:diaminopimelate biosynthetic process"/>
    <property type="evidence" value="ECO:0007669"/>
    <property type="project" value="UniProtKB-KW"/>
</dbReference>
<comment type="function">
    <text evidence="1">Catalyzes the phosphorylation of the beta-carboxyl group of aspartic acid with ATP to yield 4-phospho-L-aspartate, which is involved in the branched biosynthetic pathway leading to the biosynthesis of amino acids threonine, isoleucine and methionine.</text>
</comment>
<comment type="catalytic activity">
    <reaction evidence="9 11">
        <text>L-aspartate + ATP = 4-phospho-L-aspartate + ADP</text>
        <dbReference type="Rhea" id="RHEA:23776"/>
        <dbReference type="ChEBI" id="CHEBI:29991"/>
        <dbReference type="ChEBI" id="CHEBI:30616"/>
        <dbReference type="ChEBI" id="CHEBI:57535"/>
        <dbReference type="ChEBI" id="CHEBI:456216"/>
        <dbReference type="EC" id="2.7.2.4"/>
    </reaction>
</comment>
<feature type="domain" description="Aspartokinase ACT" evidence="14">
    <location>
        <begin position="377"/>
        <end position="437"/>
    </location>
</feature>
<evidence type="ECO:0000256" key="8">
    <source>
        <dbReference type="ARBA" id="ARBA00022915"/>
    </source>
</evidence>
<keyword evidence="7 10" id="KW-0067">ATP-binding</keyword>
<comment type="pathway">
    <text evidence="12">Amino-acid biosynthesis; L-threonine biosynthesis; L-threonine from L-aspartate: step 1/5.</text>
</comment>
<dbReference type="InterPro" id="IPR036393">
    <property type="entry name" value="AceGlu_kinase-like_sf"/>
</dbReference>
<sequence>MIKVAKFGGSSVANAEQFRKVKQIVLSDPSRKFIVSSACGKSSSEDHKVTDLLYLCEAHVRFGVSYESIFSQIEEKYYGIKKELGLQIDLEKEFASIRSYMKKGMSTDYLVSRGEYLTSKCLAEYLGYEFVDAADVIAFRYNGDIDLQRTGQLLEERSDGQGMVIPGFYGSLPNGTIKVMSRGGSDITGSVIANVMNADVYENWTDVSGFYVTDPKIVENPVAIPRLNYNELREMSYMGANVLHDDAVFPVKSKNIPINIRNTNAPDDPGTMILNDCSELDRTDPPHAITGITGRKDYTSITIVKNHASAEVGFLRRMLQAFEDYHVSIEEVPTTVDTFSVLVSSSAVQNCLYDIVGRLKEELHPEDVRIEEHLALVAVVGRAMKEQPGMSGRLLSEFGHNKINIKTISQSSDELCIVVGVMNRDFEKAIRCIYRRFISEERTR</sequence>
<evidence type="ECO:0000256" key="10">
    <source>
        <dbReference type="PIRSR" id="PIRSR000726-1"/>
    </source>
</evidence>
<dbReference type="PANTHER" id="PTHR21499:SF67">
    <property type="entry name" value="ASPARTOKINASE 3"/>
    <property type="match status" value="1"/>
</dbReference>
<proteinExistence type="inferred from homology"/>
<reference evidence="15 16" key="1">
    <citation type="submission" date="2019-08" db="EMBL/GenBank/DDBJ databases">
        <title>In-depth cultivation of the pig gut microbiome towards novel bacterial diversity and tailored functional studies.</title>
        <authorList>
            <person name="Wylensek D."/>
            <person name="Hitch T.C.A."/>
            <person name="Clavel T."/>
        </authorList>
    </citation>
    <scope>NUCLEOTIDE SEQUENCE [LARGE SCALE GENOMIC DNA]</scope>
    <source>
        <strain evidence="15 16">Oil+RF-744-GAM-WT-6</strain>
    </source>
</reference>
<dbReference type="GO" id="GO:0009089">
    <property type="term" value="P:lysine biosynthetic process via diaminopimelate"/>
    <property type="evidence" value="ECO:0007669"/>
    <property type="project" value="UniProtKB-UniPathway"/>
</dbReference>
<dbReference type="RefSeq" id="WP_105303130.1">
    <property type="nucleotide sequence ID" value="NZ_JAQXPC010000030.1"/>
</dbReference>
<dbReference type="UniPathway" id="UPA00051">
    <property type="reaction ID" value="UER00462"/>
</dbReference>
<gene>
    <name evidence="15" type="ORF">FYJ51_02545</name>
</gene>
<organism evidence="15 16">
    <name type="scientific">Stecheria intestinalis</name>
    <dbReference type="NCBI Taxonomy" id="2606630"/>
    <lineage>
        <taxon>Bacteria</taxon>
        <taxon>Bacillati</taxon>
        <taxon>Bacillota</taxon>
        <taxon>Erysipelotrichia</taxon>
        <taxon>Erysipelotrichales</taxon>
        <taxon>Erysipelotrichaceae</taxon>
        <taxon>Stecheria</taxon>
    </lineage>
</organism>
<dbReference type="GO" id="GO:0005524">
    <property type="term" value="F:ATP binding"/>
    <property type="evidence" value="ECO:0007669"/>
    <property type="project" value="UniProtKB-KW"/>
</dbReference>
<evidence type="ECO:0000256" key="5">
    <source>
        <dbReference type="ARBA" id="ARBA00022741"/>
    </source>
</evidence>
<dbReference type="PROSITE" id="PS00324">
    <property type="entry name" value="ASPARTOKINASE"/>
    <property type="match status" value="1"/>
</dbReference>
<evidence type="ECO:0000256" key="3">
    <source>
        <dbReference type="ARBA" id="ARBA00010122"/>
    </source>
</evidence>
<dbReference type="InterPro" id="IPR045865">
    <property type="entry name" value="ACT-like_dom_sf"/>
</dbReference>
<dbReference type="SUPFAM" id="SSF53633">
    <property type="entry name" value="Carbamate kinase-like"/>
    <property type="match status" value="1"/>
</dbReference>
<dbReference type="InterPro" id="IPR054352">
    <property type="entry name" value="ACT_Aspartokinase"/>
</dbReference>
<evidence type="ECO:0000256" key="2">
    <source>
        <dbReference type="ARBA" id="ARBA00004766"/>
    </source>
</evidence>
<dbReference type="GO" id="GO:0009090">
    <property type="term" value="P:homoserine biosynthetic process"/>
    <property type="evidence" value="ECO:0007669"/>
    <property type="project" value="TreeGrafter"/>
</dbReference>
<dbReference type="UniPathway" id="UPA00050">
    <property type="reaction ID" value="UER00461"/>
</dbReference>
<dbReference type="InterPro" id="IPR001048">
    <property type="entry name" value="Asp/Glu/Uridylate_kinase"/>
</dbReference>
<comment type="similarity">
    <text evidence="3 11">Belongs to the aspartokinase family.</text>
</comment>
<comment type="pathway">
    <text evidence="12">Amino-acid biosynthesis; L-methionine biosynthesis via de novo pathway; L-homoserine from L-aspartate: step 1/3.</text>
</comment>
<keyword evidence="5 10" id="KW-0547">Nucleotide-binding</keyword>
<feature type="binding site" evidence="10">
    <location>
        <position position="50"/>
    </location>
    <ligand>
        <name>substrate</name>
    </ligand>
</feature>